<accession>A0ABY8TUH7</accession>
<dbReference type="InterPro" id="IPR018973">
    <property type="entry name" value="MZB"/>
</dbReference>
<dbReference type="SUPFAM" id="SSF54236">
    <property type="entry name" value="Ubiquitin-like"/>
    <property type="match status" value="1"/>
</dbReference>
<feature type="domain" description="Helicase C-terminal" evidence="6">
    <location>
        <begin position="681"/>
        <end position="832"/>
    </location>
</feature>
<keyword evidence="1" id="KW-0547">Nucleotide-binding</keyword>
<name>A0ABY8TUH7_TETOB</name>
<dbReference type="Pfam" id="PF00271">
    <property type="entry name" value="Helicase_C"/>
    <property type="match status" value="1"/>
</dbReference>
<dbReference type="Gene3D" id="3.40.50.300">
    <property type="entry name" value="P-loop containing nucleotide triphosphate hydrolases"/>
    <property type="match status" value="2"/>
</dbReference>
<proteinExistence type="predicted"/>
<evidence type="ECO:0000313" key="8">
    <source>
        <dbReference type="Proteomes" id="UP001244341"/>
    </source>
</evidence>
<feature type="domain" description="Ubiquitin-like" evidence="4">
    <location>
        <begin position="1"/>
        <end position="65"/>
    </location>
</feature>
<dbReference type="PROSITE" id="PS51194">
    <property type="entry name" value="HELICASE_CTER"/>
    <property type="match status" value="1"/>
</dbReference>
<dbReference type="SMART" id="SM00490">
    <property type="entry name" value="HELICc"/>
    <property type="match status" value="1"/>
</dbReference>
<dbReference type="InterPro" id="IPR029071">
    <property type="entry name" value="Ubiquitin-like_domsf"/>
</dbReference>
<feature type="region of interest" description="Disordered" evidence="3">
    <location>
        <begin position="514"/>
        <end position="556"/>
    </location>
</feature>
<dbReference type="SMART" id="SM00487">
    <property type="entry name" value="DEXDc"/>
    <property type="match status" value="1"/>
</dbReference>
<dbReference type="Pfam" id="PF09369">
    <property type="entry name" value="MZB"/>
    <property type="match status" value="1"/>
</dbReference>
<dbReference type="InterPro" id="IPR055227">
    <property type="entry name" value="HRQ1_WHD"/>
</dbReference>
<dbReference type="PANTHER" id="PTHR47957:SF3">
    <property type="entry name" value="ATP-DEPENDENT HELICASE HRQ1"/>
    <property type="match status" value="1"/>
</dbReference>
<keyword evidence="2" id="KW-0067">ATP-binding</keyword>
<dbReference type="CDD" id="cd17039">
    <property type="entry name" value="Ubl_ubiquitin_like"/>
    <property type="match status" value="1"/>
</dbReference>
<dbReference type="InterPro" id="IPR000626">
    <property type="entry name" value="Ubiquitin-like_dom"/>
</dbReference>
<evidence type="ECO:0000256" key="3">
    <source>
        <dbReference type="SAM" id="MobiDB-lite"/>
    </source>
</evidence>
<dbReference type="EMBL" id="CP126210">
    <property type="protein sequence ID" value="WIA12038.1"/>
    <property type="molecule type" value="Genomic_DNA"/>
</dbReference>
<feature type="compositionally biased region" description="Low complexity" evidence="3">
    <location>
        <begin position="607"/>
        <end position="626"/>
    </location>
</feature>
<sequence length="1140" mass="122942">MQLTVRTLDGHALDVEVDAAGCVKDIRRVLVEQHGLAKCALYLQARQLPIKLSLAELNLQDGDTLRSWHPHFDEQQVTLQHLAAAVADHQQQLQQQQQQDHSSNNLQPGSTAHNGGAVGAAGLVARPTRTLARNRSCSSCEPLRPEQLLEHLQSLRWYQGQVVHVQHTRARLPRHLAPSLPLAPSTRAALAARGIQQLFVHQAAAVDALCCQRKHVVVATSTASGKSLCYNVPMLEALAADRDACCLLLFPTKALAQDQLRVLRQLMADAFGADAPCVQVYDGDTPHPQRAAIRDHAQLLITNPDMLHQSILPFHSNFSRLLAKLAYVVVDEGHAYRGVFGCHAALVLRRLRRLCSRAYASSPLFVVTSATIANPLEHAALLLGVGPEALLLVDEDGSPHGPKEFVLWNPPLTAQAQQAVGEGGGGVVLSRTEQRVGGVAASGAAAAAPAAALSPKMQREMARTLARESNAARRRGVALNAAAGVTEEEWTAAEQQLHHLANADDDVVMVDHLEPARGNGQPRPLPKQQQQQQQQQQQAKGTGGAPAAGKLSRKTRQVASEALAAVQAAAETFSMQKGRGSRVMKRRPAHGVMQPPAAAQPSNRNTPSSMPAAAPPGSSSRAGATTAAAAAGAAAALQPDLQRQIEEALPPRGQFKELYGAAGTPLDQRRESPIVEMSLLLAEAVMHGLRTIAFCKSRKLCELISAYTRENLKACAPHKAGLVKVYRAGYSPAERRQLEADLHSGALTAVAATNALELGIDVGSLDLTLHLGFPGSVASLWQQAGRAGRRSQASASLYVAFDGPLDQHFMTHPQALFARPIECVQLDPCNAIVLNSHLVCAAKELPLLPSEDGPLFGEAQLRAALQQLRCASLLGRHPRDPPHSEALHYTGRAQNPAADVSLRTIDPERFVIWNAADASVLEEIEANMAFYEIYDGAIYMYQGRTYICTSLSLETRVAQVKPIDVRWYTRGSGQVFDAIDLFLPDTQFETQACYMRLPPSARRACDAAGIPFREAVHAASHALLNVLPLYMVCNSTDMGTECDNPYDTRFRPERLLLYDKHPGGIGLAAQATPLFPELLQQALELVQRCACRYVKGCPCCAQHLDCKNYNAVLNKAGAVLVLQAALEQEAAVAEARAGQH</sequence>
<gene>
    <name evidence="7" type="ORF">OEZ85_012117</name>
</gene>
<dbReference type="CDD" id="cd18797">
    <property type="entry name" value="SF2_C_Hrq"/>
    <property type="match status" value="1"/>
</dbReference>
<dbReference type="InterPro" id="IPR011545">
    <property type="entry name" value="DEAD/DEAH_box_helicase_dom"/>
</dbReference>
<dbReference type="InterPro" id="IPR001650">
    <property type="entry name" value="Helicase_C-like"/>
</dbReference>
<dbReference type="Proteomes" id="UP001244341">
    <property type="component" value="Chromosome 3b"/>
</dbReference>
<reference evidence="7 8" key="1">
    <citation type="submission" date="2023-05" db="EMBL/GenBank/DDBJ databases">
        <title>A 100% complete, gapless, phased diploid assembly of the Scenedesmus obliquus UTEX 3031 genome.</title>
        <authorList>
            <person name="Biondi T.C."/>
            <person name="Hanschen E.R."/>
            <person name="Kwon T."/>
            <person name="Eng W."/>
            <person name="Kruse C.P.S."/>
            <person name="Koehler S.I."/>
            <person name="Kunde Y."/>
            <person name="Gleasner C.D."/>
            <person name="You Mak K.T."/>
            <person name="Polle J."/>
            <person name="Hovde B.T."/>
            <person name="Starkenburg S.R."/>
        </authorList>
    </citation>
    <scope>NUCLEOTIDE SEQUENCE [LARGE SCALE GENOMIC DNA]</scope>
    <source>
        <strain evidence="7 8">DOE0152z</strain>
    </source>
</reference>
<dbReference type="PANTHER" id="PTHR47957">
    <property type="entry name" value="ATP-DEPENDENT HELICASE HRQ1"/>
    <property type="match status" value="1"/>
</dbReference>
<dbReference type="CDD" id="cd17923">
    <property type="entry name" value="DEXHc_Hrq1-like"/>
    <property type="match status" value="1"/>
</dbReference>
<organism evidence="7 8">
    <name type="scientific">Tetradesmus obliquus</name>
    <name type="common">Green alga</name>
    <name type="synonym">Acutodesmus obliquus</name>
    <dbReference type="NCBI Taxonomy" id="3088"/>
    <lineage>
        <taxon>Eukaryota</taxon>
        <taxon>Viridiplantae</taxon>
        <taxon>Chlorophyta</taxon>
        <taxon>core chlorophytes</taxon>
        <taxon>Chlorophyceae</taxon>
        <taxon>CS clade</taxon>
        <taxon>Sphaeropleales</taxon>
        <taxon>Scenedesmaceae</taxon>
        <taxon>Tetradesmus</taxon>
    </lineage>
</organism>
<dbReference type="Pfam" id="PF22982">
    <property type="entry name" value="WHD_HRQ1"/>
    <property type="match status" value="1"/>
</dbReference>
<keyword evidence="8" id="KW-1185">Reference proteome</keyword>
<feature type="region of interest" description="Disordered" evidence="3">
    <location>
        <begin position="575"/>
        <end position="626"/>
    </location>
</feature>
<evidence type="ECO:0000256" key="1">
    <source>
        <dbReference type="ARBA" id="ARBA00022741"/>
    </source>
</evidence>
<evidence type="ECO:0000256" key="2">
    <source>
        <dbReference type="ARBA" id="ARBA00022840"/>
    </source>
</evidence>
<feature type="region of interest" description="Disordered" evidence="3">
    <location>
        <begin position="88"/>
        <end position="118"/>
    </location>
</feature>
<dbReference type="InterPro" id="IPR027417">
    <property type="entry name" value="P-loop_NTPase"/>
</dbReference>
<dbReference type="PROSITE" id="PS51192">
    <property type="entry name" value="HELICASE_ATP_BIND_1"/>
    <property type="match status" value="1"/>
</dbReference>
<evidence type="ECO:0000259" key="4">
    <source>
        <dbReference type="PROSITE" id="PS50053"/>
    </source>
</evidence>
<dbReference type="InterPro" id="IPR014001">
    <property type="entry name" value="Helicase_ATP-bd"/>
</dbReference>
<protein>
    <submittedName>
        <fullName evidence="7">Uncharacterized protein</fullName>
    </submittedName>
</protein>
<feature type="compositionally biased region" description="Basic residues" evidence="3">
    <location>
        <begin position="579"/>
        <end position="589"/>
    </location>
</feature>
<feature type="compositionally biased region" description="Low complexity" evidence="3">
    <location>
        <begin position="88"/>
        <end position="107"/>
    </location>
</feature>
<dbReference type="Pfam" id="PF00270">
    <property type="entry name" value="DEAD"/>
    <property type="match status" value="1"/>
</dbReference>
<feature type="compositionally biased region" description="Low complexity" evidence="3">
    <location>
        <begin position="528"/>
        <end position="540"/>
    </location>
</feature>
<evidence type="ECO:0000259" key="5">
    <source>
        <dbReference type="PROSITE" id="PS51192"/>
    </source>
</evidence>
<evidence type="ECO:0000313" key="7">
    <source>
        <dbReference type="EMBL" id="WIA12038.1"/>
    </source>
</evidence>
<dbReference type="PROSITE" id="PS50053">
    <property type="entry name" value="UBIQUITIN_2"/>
    <property type="match status" value="1"/>
</dbReference>
<dbReference type="SUPFAM" id="SSF52540">
    <property type="entry name" value="P-loop containing nucleoside triphosphate hydrolases"/>
    <property type="match status" value="1"/>
</dbReference>
<feature type="domain" description="Helicase ATP-binding" evidence="5">
    <location>
        <begin position="207"/>
        <end position="390"/>
    </location>
</feature>
<evidence type="ECO:0000259" key="6">
    <source>
        <dbReference type="PROSITE" id="PS51194"/>
    </source>
</evidence>